<evidence type="ECO:0000256" key="1">
    <source>
        <dbReference type="SAM" id="Phobius"/>
    </source>
</evidence>
<name>A0A386H1S9_9CLOT</name>
<feature type="transmembrane region" description="Helical" evidence="1">
    <location>
        <begin position="29"/>
        <end position="51"/>
    </location>
</feature>
<dbReference type="AlphaFoldDB" id="A0A386H1S9"/>
<dbReference type="EMBL" id="CP032416">
    <property type="protein sequence ID" value="AYD39528.1"/>
    <property type="molecule type" value="Genomic_DNA"/>
</dbReference>
<accession>A0A386H1S9</accession>
<dbReference type="Proteomes" id="UP000266301">
    <property type="component" value="Chromosome"/>
</dbReference>
<dbReference type="PANTHER" id="PTHR30354:SF11">
    <property type="entry name" value="PERMEASE"/>
    <property type="match status" value="1"/>
</dbReference>
<feature type="transmembrane region" description="Helical" evidence="1">
    <location>
        <begin position="259"/>
        <end position="279"/>
    </location>
</feature>
<evidence type="ECO:0000313" key="2">
    <source>
        <dbReference type="EMBL" id="AYD39528.1"/>
    </source>
</evidence>
<dbReference type="GO" id="GO:0005886">
    <property type="term" value="C:plasma membrane"/>
    <property type="evidence" value="ECO:0007669"/>
    <property type="project" value="TreeGrafter"/>
</dbReference>
<feature type="transmembrane region" description="Helical" evidence="1">
    <location>
        <begin position="137"/>
        <end position="160"/>
    </location>
</feature>
<feature type="transmembrane region" description="Helical" evidence="1">
    <location>
        <begin position="57"/>
        <end position="79"/>
    </location>
</feature>
<proteinExistence type="predicted"/>
<feature type="transmembrane region" description="Helical" evidence="1">
    <location>
        <begin position="332"/>
        <end position="350"/>
    </location>
</feature>
<feature type="transmembrane region" description="Helical" evidence="1">
    <location>
        <begin position="385"/>
        <end position="407"/>
    </location>
</feature>
<keyword evidence="1" id="KW-0472">Membrane</keyword>
<dbReference type="RefSeq" id="WP_119970252.1">
    <property type="nucleotide sequence ID" value="NZ_CP032416.1"/>
</dbReference>
<protein>
    <submittedName>
        <fullName evidence="2">GntP family permease</fullName>
    </submittedName>
</protein>
<evidence type="ECO:0000313" key="3">
    <source>
        <dbReference type="Proteomes" id="UP000266301"/>
    </source>
</evidence>
<dbReference type="InterPro" id="IPR003474">
    <property type="entry name" value="Glcn_transporter"/>
</dbReference>
<dbReference type="GO" id="GO:0015128">
    <property type="term" value="F:gluconate transmembrane transporter activity"/>
    <property type="evidence" value="ECO:0007669"/>
    <property type="project" value="InterPro"/>
</dbReference>
<feature type="transmembrane region" description="Helical" evidence="1">
    <location>
        <begin position="172"/>
        <end position="197"/>
    </location>
</feature>
<sequence>MSSAYLFAVIIIAVIVMIVAITKFKVHPFIVLVLVAVGVGIAMGMPVATIMNKVESGFGNILGSIGIIVLAGAIIGVILEKTGAALVMANAILKLVGKKHSVLAIALAGYVTDVPLFCNSGYVVLAPIARAMAEQSGISLAVMATALSAGLFTTHCFIPLHPGTIAMANTIGSNIGILLGLGLIVAIPGTLMGVLYAKKVSCNVDIPANPEYTEEQLIEKYGKLPGVFHSFSSIVLIVVLIVLKSIADIAAAPFGRGAIKYLFDFVGHPDIALILGMFLSMTLIAPSERKNLQQFINKGITNSAGVIAIVGGGGAFGAILQSLPIAKNINGSFINVSLGVFLPFIIAALLKTAMGATTVVQILTATMVLPMLPSLGMTSDISKTLVVLAIAAGSMTVSHANDAYFWIVSEFSDMDTRQAYKCQTGMTLAVGIVSIIFIYILSLFLH</sequence>
<dbReference type="PANTHER" id="PTHR30354">
    <property type="entry name" value="GNT FAMILY GLUCONATE TRANSPORTER"/>
    <property type="match status" value="1"/>
</dbReference>
<organism evidence="2 3">
    <name type="scientific">Clostridium fermenticellae</name>
    <dbReference type="NCBI Taxonomy" id="2068654"/>
    <lineage>
        <taxon>Bacteria</taxon>
        <taxon>Bacillati</taxon>
        <taxon>Bacillota</taxon>
        <taxon>Clostridia</taxon>
        <taxon>Eubacteriales</taxon>
        <taxon>Clostridiaceae</taxon>
        <taxon>Clostridium</taxon>
    </lineage>
</organism>
<keyword evidence="1" id="KW-1133">Transmembrane helix</keyword>
<feature type="transmembrane region" description="Helical" evidence="1">
    <location>
        <begin position="6"/>
        <end position="22"/>
    </location>
</feature>
<keyword evidence="3" id="KW-1185">Reference proteome</keyword>
<feature type="transmembrane region" description="Helical" evidence="1">
    <location>
        <begin position="427"/>
        <end position="445"/>
    </location>
</feature>
<reference evidence="2 3" key="1">
    <citation type="journal article" date="2019" name="Int. J. Syst. Evol. Microbiol.">
        <title>Clostridium fermenticellae sp. nov., isolated from the mud in a fermentation cellar for the production of the Chinese liquor, baijiu.</title>
        <authorList>
            <person name="Xu P.X."/>
            <person name="Chai L.J."/>
            <person name="Qiu T."/>
            <person name="Zhang X.J."/>
            <person name="Lu Z.M."/>
            <person name="Xiao C."/>
            <person name="Wang S.T."/>
            <person name="Shen C.H."/>
            <person name="Shi J.S."/>
            <person name="Xu Z.H."/>
        </authorList>
    </citation>
    <scope>NUCLEOTIDE SEQUENCE [LARGE SCALE GENOMIC DNA]</scope>
    <source>
        <strain evidence="2 3">JN500901</strain>
    </source>
</reference>
<dbReference type="KEGG" id="cfer:D4Z93_02810"/>
<dbReference type="Pfam" id="PF02447">
    <property type="entry name" value="GntP_permease"/>
    <property type="match status" value="1"/>
</dbReference>
<keyword evidence="1" id="KW-0812">Transmembrane</keyword>
<feature type="transmembrane region" description="Helical" evidence="1">
    <location>
        <begin position="100"/>
        <end position="125"/>
    </location>
</feature>
<gene>
    <name evidence="2" type="ORF">D4Z93_02810</name>
</gene>
<dbReference type="OrthoDB" id="9787129at2"/>
<feature type="transmembrane region" description="Helical" evidence="1">
    <location>
        <begin position="227"/>
        <end position="247"/>
    </location>
</feature>
<feature type="transmembrane region" description="Helical" evidence="1">
    <location>
        <begin position="299"/>
        <end position="320"/>
    </location>
</feature>